<comment type="similarity">
    <text evidence="2">Belongs to the CpcS/CpeS biliprotein lyase family.</text>
</comment>
<dbReference type="Gene3D" id="2.40.128.20">
    <property type="match status" value="2"/>
</dbReference>
<organism evidence="3">
    <name type="scientific">Bangia fuscopurpurea</name>
    <name type="common">Red alga</name>
    <name type="synonym">Conferva fuscopurpurea</name>
    <dbReference type="NCBI Taxonomy" id="101920"/>
    <lineage>
        <taxon>Eukaryota</taxon>
        <taxon>Rhodophyta</taxon>
        <taxon>Bangiophyceae</taxon>
        <taxon>Bangiales</taxon>
        <taxon>Bangiaceae</taxon>
        <taxon>Bangia</taxon>
    </lineage>
</organism>
<evidence type="ECO:0000313" key="3">
    <source>
        <dbReference type="EMBL" id="AKE98836.1"/>
    </source>
</evidence>
<dbReference type="AlphaFoldDB" id="A0A0F6VXP5"/>
<dbReference type="CDD" id="cd16339">
    <property type="entry name" value="CpcS"/>
    <property type="match status" value="1"/>
</dbReference>
<protein>
    <recommendedName>
        <fullName evidence="2">Chromophore lyase CpcS/CpeS</fullName>
        <ecNumber evidence="2">4.-.-.-</ecNumber>
    </recommendedName>
</protein>
<gene>
    <name evidence="3" type="primary">orf149</name>
    <name evidence="2" type="synonym">cpcS</name>
    <name evidence="3" type="ORF">BafuCp047</name>
</gene>
<keyword evidence="3" id="KW-0934">Plastid</keyword>
<dbReference type="EC" id="4.-.-.-" evidence="2"/>
<reference evidence="3" key="1">
    <citation type="submission" date="2015-01" db="EMBL/GenBank/DDBJ databases">
        <title>The complete plastid genome of Bangia fuscopurpurea (Dillwyn) Lyngbye revealed ancestral gene repertoire and highly conserved synteny among genera of Bangiales (Rhodophyta).</title>
        <authorList>
            <person name="Cao M."/>
            <person name="Bi G."/>
            <person name="Mao Y."/>
            <person name="Kong F."/>
        </authorList>
    </citation>
    <scope>NUCLEOTIDE SEQUENCE</scope>
</reference>
<evidence type="ECO:0000256" key="2">
    <source>
        <dbReference type="HAMAP-Rule" id="MF_01459"/>
    </source>
</evidence>
<dbReference type="GO" id="GO:0017006">
    <property type="term" value="P:protein-tetrapyrrole linkage"/>
    <property type="evidence" value="ECO:0007669"/>
    <property type="project" value="UniProtKB-UniRule"/>
</dbReference>
<keyword evidence="1 2" id="KW-0456">Lyase</keyword>
<dbReference type="InterPro" id="IPR018536">
    <property type="entry name" value="CpcS/CpeS"/>
</dbReference>
<evidence type="ECO:0000256" key="1">
    <source>
        <dbReference type="ARBA" id="ARBA00023239"/>
    </source>
</evidence>
<dbReference type="GO" id="GO:0016829">
    <property type="term" value="F:lyase activity"/>
    <property type="evidence" value="ECO:0007669"/>
    <property type="project" value="UniProtKB-KW"/>
</dbReference>
<comment type="function">
    <text evidence="2">Covalently attaches a chromophore to Cys residue(s) of phycobiliproteins.</text>
</comment>
<proteinExistence type="inferred from homology"/>
<dbReference type="InterPro" id="IPR012674">
    <property type="entry name" value="Calycin"/>
</dbReference>
<sequence>MTSLTSFFNRSQGRWISQRTTYELCSKDMNSIQSYMKIESDKILTNSSSIASLNWGAFSRRILNNSYDQNSIPEKYKFILKFTNRFNTDTLNTLCTITDASLINFKTRYGSTTIDETYWFATSNLRLSTSVVKQFNVCVAVSFCSEIKM</sequence>
<accession>A0A0F6VXP5</accession>
<geneLocation type="plastid" evidence="3"/>
<dbReference type="Pfam" id="PF09367">
    <property type="entry name" value="CpeS"/>
    <property type="match status" value="2"/>
</dbReference>
<name>A0A0F6VXP5_BANFU</name>
<dbReference type="EMBL" id="KP714733">
    <property type="protein sequence ID" value="AKE98836.1"/>
    <property type="molecule type" value="Genomic_DNA"/>
</dbReference>
<dbReference type="HAMAP" id="MF_01459">
    <property type="entry name" value="Chrphore_lyase_CpxS"/>
    <property type="match status" value="1"/>
</dbReference>